<dbReference type="Pfam" id="PF01048">
    <property type="entry name" value="PNP_UDP_1"/>
    <property type="match status" value="1"/>
</dbReference>
<organism evidence="3 4">
    <name type="scientific">Plectosphaerella plurivora</name>
    <dbReference type="NCBI Taxonomy" id="936078"/>
    <lineage>
        <taxon>Eukaryota</taxon>
        <taxon>Fungi</taxon>
        <taxon>Dikarya</taxon>
        <taxon>Ascomycota</taxon>
        <taxon>Pezizomycotina</taxon>
        <taxon>Sordariomycetes</taxon>
        <taxon>Hypocreomycetidae</taxon>
        <taxon>Glomerellales</taxon>
        <taxon>Plectosphaerellaceae</taxon>
        <taxon>Plectosphaerella</taxon>
    </lineage>
</organism>
<protein>
    <submittedName>
        <fullName evidence="3">Nucleoside phosphorylase domain-containing protein</fullName>
    </submittedName>
</protein>
<accession>A0A9P8VB80</accession>
<keyword evidence="4" id="KW-1185">Reference proteome</keyword>
<dbReference type="Proteomes" id="UP000770015">
    <property type="component" value="Unassembled WGS sequence"/>
</dbReference>
<dbReference type="SUPFAM" id="SSF53167">
    <property type="entry name" value="Purine and uridine phosphorylases"/>
    <property type="match status" value="1"/>
</dbReference>
<dbReference type="AlphaFoldDB" id="A0A9P8VB80"/>
<evidence type="ECO:0000259" key="2">
    <source>
        <dbReference type="Pfam" id="PF01048"/>
    </source>
</evidence>
<dbReference type="EMBL" id="JAGSXJ010000011">
    <property type="protein sequence ID" value="KAH6687181.1"/>
    <property type="molecule type" value="Genomic_DNA"/>
</dbReference>
<dbReference type="OrthoDB" id="1658288at2759"/>
<comment type="caution">
    <text evidence="3">The sequence shown here is derived from an EMBL/GenBank/DDBJ whole genome shotgun (WGS) entry which is preliminary data.</text>
</comment>
<dbReference type="GO" id="GO:0009116">
    <property type="term" value="P:nucleoside metabolic process"/>
    <property type="evidence" value="ECO:0007669"/>
    <property type="project" value="InterPro"/>
</dbReference>
<name>A0A9P8VB80_9PEZI</name>
<dbReference type="GO" id="GO:0003824">
    <property type="term" value="F:catalytic activity"/>
    <property type="evidence" value="ECO:0007669"/>
    <property type="project" value="InterPro"/>
</dbReference>
<evidence type="ECO:0000256" key="1">
    <source>
        <dbReference type="SAM" id="MobiDB-lite"/>
    </source>
</evidence>
<dbReference type="InterPro" id="IPR035994">
    <property type="entry name" value="Nucleoside_phosphorylase_sf"/>
</dbReference>
<dbReference type="InterPro" id="IPR053137">
    <property type="entry name" value="NLR-like"/>
</dbReference>
<feature type="domain" description="Nucleoside phosphorylase" evidence="2">
    <location>
        <begin position="46"/>
        <end position="341"/>
    </location>
</feature>
<reference evidence="3" key="1">
    <citation type="journal article" date="2021" name="Nat. Commun.">
        <title>Genetic determinants of endophytism in the Arabidopsis root mycobiome.</title>
        <authorList>
            <person name="Mesny F."/>
            <person name="Miyauchi S."/>
            <person name="Thiergart T."/>
            <person name="Pickel B."/>
            <person name="Atanasova L."/>
            <person name="Karlsson M."/>
            <person name="Huettel B."/>
            <person name="Barry K.W."/>
            <person name="Haridas S."/>
            <person name="Chen C."/>
            <person name="Bauer D."/>
            <person name="Andreopoulos W."/>
            <person name="Pangilinan J."/>
            <person name="LaButti K."/>
            <person name="Riley R."/>
            <person name="Lipzen A."/>
            <person name="Clum A."/>
            <person name="Drula E."/>
            <person name="Henrissat B."/>
            <person name="Kohler A."/>
            <person name="Grigoriev I.V."/>
            <person name="Martin F.M."/>
            <person name="Hacquard S."/>
        </authorList>
    </citation>
    <scope>NUCLEOTIDE SEQUENCE</scope>
    <source>
        <strain evidence="3">MPI-SDFR-AT-0117</strain>
    </source>
</reference>
<dbReference type="PANTHER" id="PTHR46082">
    <property type="entry name" value="ATP/GTP-BINDING PROTEIN-RELATED"/>
    <property type="match status" value="1"/>
</dbReference>
<dbReference type="PANTHER" id="PTHR46082:SF6">
    <property type="entry name" value="AAA+ ATPASE DOMAIN-CONTAINING PROTEIN-RELATED"/>
    <property type="match status" value="1"/>
</dbReference>
<evidence type="ECO:0000313" key="3">
    <source>
        <dbReference type="EMBL" id="KAH6687181.1"/>
    </source>
</evidence>
<sequence length="351" mass="38324">MEDDLQEAETWASSKTRSPTPHPRPHPQPRATSTYERPASREDFDIAFICALPIEKTAVQAMFDDDWDDVEGAKKYGTARPDTNAYSHGRIGSYNVVVANIGGMGKRHAAAAATHICHTWPKLQLILVVGICGAVPFPPSEIGEIILGDVVISSGVIQYDFGRRLDSGFVPKKEPQDLLPGPRSKVRPLLDKLRGVIDNRRLRDRLVRNLGRLEADADLKASYLGAKHDVLFRGNVRHVQEGMSCREAGCQGRVHRKRLVDYDGPRPSPAVHIGLVGSADTVMKSGSERDRIAMEDGVIAFEMEGAGVWGDTPCLVIKGVCDYADGHKMKKWQSHAAAAAAAGAAAFLDDW</sequence>
<dbReference type="Gene3D" id="3.40.50.1580">
    <property type="entry name" value="Nucleoside phosphorylase domain"/>
    <property type="match status" value="1"/>
</dbReference>
<feature type="region of interest" description="Disordered" evidence="1">
    <location>
        <begin position="1"/>
        <end position="37"/>
    </location>
</feature>
<evidence type="ECO:0000313" key="4">
    <source>
        <dbReference type="Proteomes" id="UP000770015"/>
    </source>
</evidence>
<dbReference type="InterPro" id="IPR000845">
    <property type="entry name" value="Nucleoside_phosphorylase_d"/>
</dbReference>
<gene>
    <name evidence="3" type="ORF">F5X68DRAFT_169134</name>
</gene>
<proteinExistence type="predicted"/>